<gene>
    <name evidence="3" type="ORF">FH965_04185</name>
</gene>
<dbReference type="PANTHER" id="PTHR30137:SF6">
    <property type="entry name" value="LUCIFERASE-LIKE MONOOXYGENASE"/>
    <property type="match status" value="1"/>
</dbReference>
<dbReference type="Pfam" id="PF00296">
    <property type="entry name" value="Bac_luciferase"/>
    <property type="match status" value="1"/>
</dbReference>
<dbReference type="PANTHER" id="PTHR30137">
    <property type="entry name" value="LUCIFERASE-LIKE MONOOXYGENASE"/>
    <property type="match status" value="1"/>
</dbReference>
<protein>
    <submittedName>
        <fullName evidence="3">MsnO8 family LLM class oxidoreductase</fullName>
        <ecNumber evidence="3">1.-.-.-</ecNumber>
    </submittedName>
</protein>
<evidence type="ECO:0000313" key="3">
    <source>
        <dbReference type="EMBL" id="QDQ09856.1"/>
    </source>
</evidence>
<feature type="domain" description="Luciferase-like" evidence="2">
    <location>
        <begin position="19"/>
        <end position="296"/>
    </location>
</feature>
<reference evidence="3 4" key="1">
    <citation type="journal article" date="2019" name="J. Ind. Microbiol. Biotechnol.">
        <title>The complete genomic sequence of Streptomyces spectabilis NRRL-2792 and identification of secondary metabolite biosynthetic gene clusters.</title>
        <authorList>
            <person name="Sinha A."/>
            <person name="Phillips-Salemka S."/>
            <person name="Niraula T.A."/>
            <person name="Short K.A."/>
            <person name="Niraula N.P."/>
        </authorList>
    </citation>
    <scope>NUCLEOTIDE SEQUENCE [LARGE SCALE GENOMIC DNA]</scope>
    <source>
        <strain evidence="3 4">NRRL 2792</strain>
    </source>
</reference>
<dbReference type="SUPFAM" id="SSF51679">
    <property type="entry name" value="Bacterial luciferase-like"/>
    <property type="match status" value="1"/>
</dbReference>
<dbReference type="GO" id="GO:0005829">
    <property type="term" value="C:cytosol"/>
    <property type="evidence" value="ECO:0007669"/>
    <property type="project" value="TreeGrafter"/>
</dbReference>
<dbReference type="AlphaFoldDB" id="A0A516R2H0"/>
<sequence length="325" mass="34182">MIDLPLSALEVSIVEEGATPADALRNCQSVAGQLARLGYHRLWFAEHHHSPAIGAFPPVLLAADAAATTAAMRVGSGGVLAPNHAPLTVAEQFATLAALHPGRVDLGIGRGPGTFHEPTARALRRGAEPATDDEYRADVEATLGFLGEVHFGELPEPWLLASSDAGAELAASLGLPIAFAHHIRPDNTLRALERYRAAFRPSRWSAAPRVLVCVEAVCADTEERAAELARPMDVIKAGLLNGHSETAFPTPATAAGHEFDERDGAAVAAFAAQQARGTKESIAPQLTRIAEATGADELMLVTPVFDPAARARSFELIGELRAEAG</sequence>
<name>A0A516R2H0_STRST</name>
<dbReference type="CDD" id="cd00347">
    <property type="entry name" value="Flavin_utilizing_monoxygenases"/>
    <property type="match status" value="1"/>
</dbReference>
<dbReference type="NCBIfam" id="TIGR03558">
    <property type="entry name" value="oxido_grp_1"/>
    <property type="match status" value="1"/>
</dbReference>
<organism evidence="3 4">
    <name type="scientific">Streptomyces spectabilis</name>
    <dbReference type="NCBI Taxonomy" id="68270"/>
    <lineage>
        <taxon>Bacteria</taxon>
        <taxon>Bacillati</taxon>
        <taxon>Actinomycetota</taxon>
        <taxon>Actinomycetes</taxon>
        <taxon>Kitasatosporales</taxon>
        <taxon>Streptomycetaceae</taxon>
        <taxon>Streptomyces</taxon>
    </lineage>
</organism>
<dbReference type="RefSeq" id="WP_144001432.1">
    <property type="nucleotide sequence ID" value="NZ_CP040916.1"/>
</dbReference>
<evidence type="ECO:0000256" key="1">
    <source>
        <dbReference type="ARBA" id="ARBA00007789"/>
    </source>
</evidence>
<accession>A0A516R2H0</accession>
<evidence type="ECO:0000313" key="4">
    <source>
        <dbReference type="Proteomes" id="UP000316806"/>
    </source>
</evidence>
<dbReference type="InterPro" id="IPR036661">
    <property type="entry name" value="Luciferase-like_sf"/>
</dbReference>
<proteinExistence type="predicted"/>
<dbReference type="Gene3D" id="3.20.20.30">
    <property type="entry name" value="Luciferase-like domain"/>
    <property type="match status" value="1"/>
</dbReference>
<keyword evidence="3" id="KW-0560">Oxidoreductase</keyword>
<comment type="similarity">
    <text evidence="1">To bacterial alkanal monooxygenase alpha and beta chains.</text>
</comment>
<dbReference type="GO" id="GO:0016705">
    <property type="term" value="F:oxidoreductase activity, acting on paired donors, with incorporation or reduction of molecular oxygen"/>
    <property type="evidence" value="ECO:0007669"/>
    <property type="project" value="InterPro"/>
</dbReference>
<dbReference type="InterPro" id="IPR050766">
    <property type="entry name" value="Bact_Lucif_Oxidored"/>
</dbReference>
<evidence type="ECO:0000259" key="2">
    <source>
        <dbReference type="Pfam" id="PF00296"/>
    </source>
</evidence>
<dbReference type="EC" id="1.-.-.-" evidence="3"/>
<dbReference type="InterPro" id="IPR019949">
    <property type="entry name" value="CmoO-like"/>
</dbReference>
<dbReference type="Proteomes" id="UP000316806">
    <property type="component" value="Chromosome"/>
</dbReference>
<dbReference type="EMBL" id="CP040916">
    <property type="protein sequence ID" value="QDQ09856.1"/>
    <property type="molecule type" value="Genomic_DNA"/>
</dbReference>
<dbReference type="InterPro" id="IPR011251">
    <property type="entry name" value="Luciferase-like_dom"/>
</dbReference>